<evidence type="ECO:0000256" key="6">
    <source>
        <dbReference type="ARBA" id="ARBA00022741"/>
    </source>
</evidence>
<name>A7I578_METB6</name>
<protein>
    <recommendedName>
        <fullName evidence="9">protein adenylyltransferase</fullName>
        <ecNumber evidence="9">2.7.7.108</ecNumber>
    </recommendedName>
</protein>
<comment type="cofactor">
    <cofactor evidence="1">
        <name>Mg(2+)</name>
        <dbReference type="ChEBI" id="CHEBI:18420"/>
    </cofactor>
</comment>
<keyword evidence="15" id="KW-1185">Reference proteome</keyword>
<dbReference type="GO" id="GO:0070733">
    <property type="term" value="F:AMPylase activity"/>
    <property type="evidence" value="ECO:0007669"/>
    <property type="project" value="UniProtKB-EC"/>
</dbReference>
<dbReference type="CDD" id="cd05403">
    <property type="entry name" value="NT_KNTase_like"/>
    <property type="match status" value="1"/>
</dbReference>
<evidence type="ECO:0000256" key="4">
    <source>
        <dbReference type="ARBA" id="ARBA00022695"/>
    </source>
</evidence>
<keyword evidence="6" id="KW-0547">Nucleotide-binding</keyword>
<proteinExistence type="inferred from homology"/>
<dbReference type="GO" id="GO:0046872">
    <property type="term" value="F:metal ion binding"/>
    <property type="evidence" value="ECO:0007669"/>
    <property type="project" value="UniProtKB-KW"/>
</dbReference>
<dbReference type="AlphaFoldDB" id="A7I578"/>
<dbReference type="InterPro" id="IPR043519">
    <property type="entry name" value="NT_sf"/>
</dbReference>
<organism evidence="14 15">
    <name type="scientific">Methanoregula boonei (strain DSM 21154 / JCM 14090 / 6A8)</name>
    <dbReference type="NCBI Taxonomy" id="456442"/>
    <lineage>
        <taxon>Archaea</taxon>
        <taxon>Methanobacteriati</taxon>
        <taxon>Methanobacteriota</taxon>
        <taxon>Stenosarchaea group</taxon>
        <taxon>Methanomicrobia</taxon>
        <taxon>Methanomicrobiales</taxon>
        <taxon>Methanoregulaceae</taxon>
        <taxon>Methanoregula</taxon>
    </lineage>
</organism>
<keyword evidence="5" id="KW-0479">Metal-binding</keyword>
<keyword evidence="2" id="KW-1277">Toxin-antitoxin system</keyword>
<dbReference type="KEGG" id="mbn:Mboo_0369"/>
<dbReference type="STRING" id="456442.Mboo_0369"/>
<evidence type="ECO:0000313" key="14">
    <source>
        <dbReference type="EMBL" id="ABS54889.1"/>
    </source>
</evidence>
<keyword evidence="3" id="KW-0808">Transferase</keyword>
<dbReference type="InterPro" id="IPR002934">
    <property type="entry name" value="Polymerase_NTP_transf_dom"/>
</dbReference>
<keyword evidence="7" id="KW-0067">ATP-binding</keyword>
<dbReference type="SUPFAM" id="SSF81301">
    <property type="entry name" value="Nucleotidyltransferase"/>
    <property type="match status" value="1"/>
</dbReference>
<reference evidence="15" key="1">
    <citation type="journal article" date="2015" name="Microbiology">
        <title>Genome of Methanoregula boonei 6A8 reveals adaptations to oligotrophic peatland environments.</title>
        <authorList>
            <person name="Braeuer S."/>
            <person name="Cadillo-Quiroz H."/>
            <person name="Kyrpides N."/>
            <person name="Woyke T."/>
            <person name="Goodwin L."/>
            <person name="Detter C."/>
            <person name="Podell S."/>
            <person name="Yavitt J.B."/>
            <person name="Zinder S.H."/>
        </authorList>
    </citation>
    <scope>NUCLEOTIDE SEQUENCE [LARGE SCALE GENOMIC DNA]</scope>
    <source>
        <strain evidence="15">DSM 21154 / JCM 14090 / 6A8</strain>
    </source>
</reference>
<dbReference type="HOGENOM" id="CLU_130257_10_3_2"/>
<comment type="similarity">
    <text evidence="10">Belongs to the MntA antitoxin family.</text>
</comment>
<keyword evidence="8" id="KW-0460">Magnesium</keyword>
<keyword evidence="4" id="KW-0548">Nucleotidyltransferase</keyword>
<evidence type="ECO:0000313" key="15">
    <source>
        <dbReference type="Proteomes" id="UP000002408"/>
    </source>
</evidence>
<feature type="domain" description="Polymerase nucleotidyl transferase" evidence="13">
    <location>
        <begin position="20"/>
        <end position="104"/>
    </location>
</feature>
<evidence type="ECO:0000256" key="1">
    <source>
        <dbReference type="ARBA" id="ARBA00001946"/>
    </source>
</evidence>
<dbReference type="EMBL" id="CP000780">
    <property type="protein sequence ID" value="ABS54889.1"/>
    <property type="molecule type" value="Genomic_DNA"/>
</dbReference>
<dbReference type="Pfam" id="PF01909">
    <property type="entry name" value="NTP_transf_2"/>
    <property type="match status" value="1"/>
</dbReference>
<gene>
    <name evidence="14" type="ordered locus">Mboo_0369</name>
</gene>
<comment type="catalytic activity">
    <reaction evidence="12">
        <text>L-tyrosyl-[protein] + ATP = O-(5'-adenylyl)-L-tyrosyl-[protein] + diphosphate</text>
        <dbReference type="Rhea" id="RHEA:54288"/>
        <dbReference type="Rhea" id="RHEA-COMP:10136"/>
        <dbReference type="Rhea" id="RHEA-COMP:13846"/>
        <dbReference type="ChEBI" id="CHEBI:30616"/>
        <dbReference type="ChEBI" id="CHEBI:33019"/>
        <dbReference type="ChEBI" id="CHEBI:46858"/>
        <dbReference type="ChEBI" id="CHEBI:83624"/>
        <dbReference type="EC" id="2.7.7.108"/>
    </reaction>
</comment>
<evidence type="ECO:0000256" key="9">
    <source>
        <dbReference type="ARBA" id="ARBA00034531"/>
    </source>
</evidence>
<dbReference type="PANTHER" id="PTHR33571">
    <property type="entry name" value="SSL8005 PROTEIN"/>
    <property type="match status" value="1"/>
</dbReference>
<dbReference type="Proteomes" id="UP000002408">
    <property type="component" value="Chromosome"/>
</dbReference>
<evidence type="ECO:0000256" key="8">
    <source>
        <dbReference type="ARBA" id="ARBA00022842"/>
    </source>
</evidence>
<dbReference type="EC" id="2.7.7.108" evidence="9"/>
<accession>A7I578</accession>
<evidence type="ECO:0000256" key="2">
    <source>
        <dbReference type="ARBA" id="ARBA00022649"/>
    </source>
</evidence>
<evidence type="ECO:0000256" key="3">
    <source>
        <dbReference type="ARBA" id="ARBA00022679"/>
    </source>
</evidence>
<evidence type="ECO:0000256" key="11">
    <source>
        <dbReference type="ARBA" id="ARBA00047518"/>
    </source>
</evidence>
<dbReference type="Gene3D" id="3.30.460.10">
    <property type="entry name" value="Beta Polymerase, domain 2"/>
    <property type="match status" value="1"/>
</dbReference>
<dbReference type="InterPro" id="IPR052038">
    <property type="entry name" value="Type-VII_TA_antitoxin"/>
</dbReference>
<evidence type="ECO:0000256" key="7">
    <source>
        <dbReference type="ARBA" id="ARBA00022840"/>
    </source>
</evidence>
<dbReference type="PANTHER" id="PTHR33571:SF14">
    <property type="entry name" value="PROTEIN ADENYLYLTRANSFERASE MJ0435-RELATED"/>
    <property type="match status" value="1"/>
</dbReference>
<dbReference type="GO" id="GO:0005524">
    <property type="term" value="F:ATP binding"/>
    <property type="evidence" value="ECO:0007669"/>
    <property type="project" value="UniProtKB-KW"/>
</dbReference>
<evidence type="ECO:0000256" key="5">
    <source>
        <dbReference type="ARBA" id="ARBA00022723"/>
    </source>
</evidence>
<evidence type="ECO:0000256" key="10">
    <source>
        <dbReference type="ARBA" id="ARBA00038276"/>
    </source>
</evidence>
<evidence type="ECO:0000256" key="12">
    <source>
        <dbReference type="ARBA" id="ARBA00048696"/>
    </source>
</evidence>
<sequence>MPISPTKHMQDTAGILDQLRGMRHELEEQYHVKRIGIFGSYAKKAQTDESDLDLVVEFSRPIGMLAFVHLKDLLSQKFNLRIDLVTPDGLHPLIRDRVMHEVVYA</sequence>
<evidence type="ECO:0000259" key="13">
    <source>
        <dbReference type="Pfam" id="PF01909"/>
    </source>
</evidence>
<dbReference type="eggNOG" id="arCOG01206">
    <property type="taxonomic scope" value="Archaea"/>
</dbReference>
<comment type="catalytic activity">
    <reaction evidence="11">
        <text>O-(5'-adenylyl)-L-tyrosyl-[protein] + ATP = O-[5'-(adenylyl-(5'-&gt;3')-adenylyl)]-L-tyrosyl-[protein] + diphosphate</text>
        <dbReference type="Rhea" id="RHEA:66528"/>
        <dbReference type="Rhea" id="RHEA-COMP:13846"/>
        <dbReference type="Rhea" id="RHEA-COMP:17046"/>
        <dbReference type="ChEBI" id="CHEBI:30616"/>
        <dbReference type="ChEBI" id="CHEBI:33019"/>
        <dbReference type="ChEBI" id="CHEBI:83624"/>
        <dbReference type="ChEBI" id="CHEBI:167160"/>
    </reaction>
</comment>